<reference evidence="3" key="1">
    <citation type="submission" date="2022-10" db="EMBL/GenBank/DDBJ databases">
        <title>Culturing micro-colonial fungi from biological soil crusts in the Mojave desert and describing Neophaeococcomyces mojavensis, and introducing the new genera and species Taxawa tesnikishii.</title>
        <authorList>
            <person name="Kurbessoian T."/>
            <person name="Stajich J.E."/>
        </authorList>
    </citation>
    <scope>NUCLEOTIDE SEQUENCE</scope>
    <source>
        <strain evidence="3">TK_41</strain>
    </source>
</reference>
<feature type="domain" description="NAD-dependent epimerase/dehydratase" evidence="2">
    <location>
        <begin position="65"/>
        <end position="124"/>
    </location>
</feature>
<sequence>MYLSKIPRSGSRPSPIEAEGRRSRPACRQAYEAQRQQEFSGDGQKPVDRRSSMQFQPQIVPGSKILVTGVSGLLASHVADQALKAGYGVVGTVRDAGKTQRKKDRFNKEYGKILDTHQGQDVTSLHLAGLINASVRNDHILAFARPYPQYPILSLLRKLCPQRKFVDIVADQGSDLGTVANERSEEILMKAGKEGFPSLERSVQKDNGGCIVRGYNVPPQPPQNPDPEILLQQKVFNFKQKYIYKGTAAHTIIPALKPINPTRIISSVVVHPRIPRTSLQMRVWL</sequence>
<dbReference type="InterPro" id="IPR036291">
    <property type="entry name" value="NAD(P)-bd_dom_sf"/>
</dbReference>
<dbReference type="SUPFAM" id="SSF51735">
    <property type="entry name" value="NAD(P)-binding Rossmann-fold domains"/>
    <property type="match status" value="1"/>
</dbReference>
<evidence type="ECO:0000256" key="1">
    <source>
        <dbReference type="SAM" id="MobiDB-lite"/>
    </source>
</evidence>
<feature type="region of interest" description="Disordered" evidence="1">
    <location>
        <begin position="1"/>
        <end position="49"/>
    </location>
</feature>
<protein>
    <recommendedName>
        <fullName evidence="2">NAD-dependent epimerase/dehydratase domain-containing protein</fullName>
    </recommendedName>
</protein>
<proteinExistence type="predicted"/>
<organism evidence="3 4">
    <name type="scientific">Cladophialophora chaetospira</name>
    <dbReference type="NCBI Taxonomy" id="386627"/>
    <lineage>
        <taxon>Eukaryota</taxon>
        <taxon>Fungi</taxon>
        <taxon>Dikarya</taxon>
        <taxon>Ascomycota</taxon>
        <taxon>Pezizomycotina</taxon>
        <taxon>Eurotiomycetes</taxon>
        <taxon>Chaetothyriomycetidae</taxon>
        <taxon>Chaetothyriales</taxon>
        <taxon>Herpotrichiellaceae</taxon>
        <taxon>Cladophialophora</taxon>
    </lineage>
</organism>
<name>A0AA39CNP0_9EURO</name>
<dbReference type="InterPro" id="IPR001509">
    <property type="entry name" value="Epimerase_deHydtase"/>
</dbReference>
<accession>A0AA39CNP0</accession>
<dbReference type="Gene3D" id="3.40.50.720">
    <property type="entry name" value="NAD(P)-binding Rossmann-like Domain"/>
    <property type="match status" value="2"/>
</dbReference>
<evidence type="ECO:0000259" key="2">
    <source>
        <dbReference type="Pfam" id="PF01370"/>
    </source>
</evidence>
<keyword evidence="4" id="KW-1185">Reference proteome</keyword>
<dbReference type="EMBL" id="JAPDRK010000002">
    <property type="protein sequence ID" value="KAJ9614981.1"/>
    <property type="molecule type" value="Genomic_DNA"/>
</dbReference>
<dbReference type="AlphaFoldDB" id="A0AA39CNP0"/>
<evidence type="ECO:0000313" key="3">
    <source>
        <dbReference type="EMBL" id="KAJ9614981.1"/>
    </source>
</evidence>
<evidence type="ECO:0000313" key="4">
    <source>
        <dbReference type="Proteomes" id="UP001172673"/>
    </source>
</evidence>
<gene>
    <name evidence="3" type="ORF">H2200_001055</name>
</gene>
<comment type="caution">
    <text evidence="3">The sequence shown here is derived from an EMBL/GenBank/DDBJ whole genome shotgun (WGS) entry which is preliminary data.</text>
</comment>
<dbReference type="Proteomes" id="UP001172673">
    <property type="component" value="Unassembled WGS sequence"/>
</dbReference>
<dbReference type="Pfam" id="PF01370">
    <property type="entry name" value="Epimerase"/>
    <property type="match status" value="1"/>
</dbReference>